<gene>
    <name evidence="2" type="ORF">ACFQ1R_05805</name>
</gene>
<dbReference type="EMBL" id="JBHTJI010000001">
    <property type="protein sequence ID" value="MFD0989602.1"/>
    <property type="molecule type" value="Genomic_DNA"/>
</dbReference>
<organism evidence="2 3">
    <name type="scientific">Mariniflexile jejuense</name>
    <dbReference type="NCBI Taxonomy" id="1173582"/>
    <lineage>
        <taxon>Bacteria</taxon>
        <taxon>Pseudomonadati</taxon>
        <taxon>Bacteroidota</taxon>
        <taxon>Flavobacteriia</taxon>
        <taxon>Flavobacteriales</taxon>
        <taxon>Flavobacteriaceae</taxon>
        <taxon>Mariniflexile</taxon>
    </lineage>
</organism>
<feature type="transmembrane region" description="Helical" evidence="1">
    <location>
        <begin position="150"/>
        <end position="168"/>
    </location>
</feature>
<accession>A0ABW3JGL9</accession>
<dbReference type="RefSeq" id="WP_379925181.1">
    <property type="nucleotide sequence ID" value="NZ_JBHTJI010000001.1"/>
</dbReference>
<feature type="transmembrane region" description="Helical" evidence="1">
    <location>
        <begin position="37"/>
        <end position="56"/>
    </location>
</feature>
<keyword evidence="1" id="KW-1133">Transmembrane helix</keyword>
<dbReference type="InterPro" id="IPR025250">
    <property type="entry name" value="DUF4199"/>
</dbReference>
<keyword evidence="3" id="KW-1185">Reference proteome</keyword>
<protein>
    <submittedName>
        <fullName evidence="2">DUF4199 domain-containing protein</fullName>
    </submittedName>
</protein>
<evidence type="ECO:0000313" key="3">
    <source>
        <dbReference type="Proteomes" id="UP001597061"/>
    </source>
</evidence>
<proteinExistence type="predicted"/>
<name>A0ABW3JGL9_9FLAO</name>
<reference evidence="3" key="1">
    <citation type="journal article" date="2019" name="Int. J. Syst. Evol. Microbiol.">
        <title>The Global Catalogue of Microorganisms (GCM) 10K type strain sequencing project: providing services to taxonomists for standard genome sequencing and annotation.</title>
        <authorList>
            <consortium name="The Broad Institute Genomics Platform"/>
            <consortium name="The Broad Institute Genome Sequencing Center for Infectious Disease"/>
            <person name="Wu L."/>
            <person name="Ma J."/>
        </authorList>
    </citation>
    <scope>NUCLEOTIDE SEQUENCE [LARGE SCALE GENOMIC DNA]</scope>
    <source>
        <strain evidence="3">CCUG 62414</strain>
    </source>
</reference>
<dbReference type="Pfam" id="PF13858">
    <property type="entry name" value="DUF4199"/>
    <property type="match status" value="1"/>
</dbReference>
<dbReference type="Proteomes" id="UP001597061">
    <property type="component" value="Unassembled WGS sequence"/>
</dbReference>
<sequence>MEKSLKSIATNYGLYLGILLALLTVISYAINIELLTYTWYGIFILIAIVAFGIVSVAKIKQAQNGFASFKESFSAYFITVLIGLIISTVVSYLIFNFIDTEAAGILKEKTVEKTVQMMKSFNAPNEAIAEAVEKIESQNQFSIGGILKGLAAYLVFFSVIGLIVAAAMKKSKPDTE</sequence>
<evidence type="ECO:0000313" key="2">
    <source>
        <dbReference type="EMBL" id="MFD0989602.1"/>
    </source>
</evidence>
<keyword evidence="1" id="KW-0472">Membrane</keyword>
<keyword evidence="1" id="KW-0812">Transmembrane</keyword>
<feature type="transmembrane region" description="Helical" evidence="1">
    <location>
        <begin position="76"/>
        <end position="98"/>
    </location>
</feature>
<comment type="caution">
    <text evidence="2">The sequence shown here is derived from an EMBL/GenBank/DDBJ whole genome shotgun (WGS) entry which is preliminary data.</text>
</comment>
<feature type="transmembrane region" description="Helical" evidence="1">
    <location>
        <begin position="12"/>
        <end position="31"/>
    </location>
</feature>
<evidence type="ECO:0000256" key="1">
    <source>
        <dbReference type="SAM" id="Phobius"/>
    </source>
</evidence>